<feature type="compositionally biased region" description="Acidic residues" evidence="11">
    <location>
        <begin position="141"/>
        <end position="150"/>
    </location>
</feature>
<comment type="function">
    <text evidence="9 10">Involved in the initiation of assembly of the COPII coat required for the formation of transport vesicles from the endoplasmic reticulum (ER) and the selection of cargo molecules. Also involved in autophagy.</text>
</comment>
<comment type="similarity">
    <text evidence="2 10">Belongs to the SEC16 family.</text>
</comment>
<feature type="region of interest" description="Disordered" evidence="11">
    <location>
        <begin position="1391"/>
        <end position="1584"/>
    </location>
</feature>
<feature type="compositionally biased region" description="Polar residues" evidence="11">
    <location>
        <begin position="1404"/>
        <end position="1414"/>
    </location>
</feature>
<feature type="compositionally biased region" description="Low complexity" evidence="11">
    <location>
        <begin position="1391"/>
        <end position="1403"/>
    </location>
</feature>
<feature type="compositionally biased region" description="Polar residues" evidence="11">
    <location>
        <begin position="371"/>
        <end position="383"/>
    </location>
</feature>
<dbReference type="PANTHER" id="PTHR13402">
    <property type="entry name" value="RGPR-RELATED"/>
    <property type="match status" value="1"/>
</dbReference>
<feature type="compositionally biased region" description="Basic and acidic residues" evidence="11">
    <location>
        <begin position="1610"/>
        <end position="1624"/>
    </location>
</feature>
<dbReference type="GO" id="GO:0005789">
    <property type="term" value="C:endoplasmic reticulum membrane"/>
    <property type="evidence" value="ECO:0007669"/>
    <property type="project" value="UniProtKB-SubCell"/>
</dbReference>
<feature type="compositionally biased region" description="Low complexity" evidence="11">
    <location>
        <begin position="1349"/>
        <end position="1361"/>
    </location>
</feature>
<evidence type="ECO:0000256" key="8">
    <source>
        <dbReference type="ARBA" id="ARBA00023136"/>
    </source>
</evidence>
<evidence type="ECO:0000256" key="5">
    <source>
        <dbReference type="ARBA" id="ARBA00022892"/>
    </source>
</evidence>
<feature type="compositionally biased region" description="Polar residues" evidence="11">
    <location>
        <begin position="748"/>
        <end position="765"/>
    </location>
</feature>
<evidence type="ECO:0000256" key="9">
    <source>
        <dbReference type="ARBA" id="ARBA00024687"/>
    </source>
</evidence>
<evidence type="ECO:0000313" key="15">
    <source>
        <dbReference type="Proteomes" id="UP000799779"/>
    </source>
</evidence>
<dbReference type="GO" id="GO:0015031">
    <property type="term" value="P:protein transport"/>
    <property type="evidence" value="ECO:0007669"/>
    <property type="project" value="UniProtKB-KW"/>
</dbReference>
<dbReference type="PANTHER" id="PTHR13402:SF6">
    <property type="entry name" value="SECRETORY 16, ISOFORM I"/>
    <property type="match status" value="1"/>
</dbReference>
<feature type="domain" description="Sec16 Sec23-binding" evidence="12">
    <location>
        <begin position="1043"/>
        <end position="1343"/>
    </location>
</feature>
<keyword evidence="4 10" id="KW-0256">Endoplasmic reticulum</keyword>
<feature type="domain" description="Sec16 central conserved" evidence="13">
    <location>
        <begin position="864"/>
        <end position="982"/>
    </location>
</feature>
<feature type="compositionally biased region" description="Pro residues" evidence="11">
    <location>
        <begin position="658"/>
        <end position="668"/>
    </location>
</feature>
<dbReference type="Pfam" id="PF12931">
    <property type="entry name" value="TPR_Sec16"/>
    <property type="match status" value="1"/>
</dbReference>
<feature type="compositionally biased region" description="Polar residues" evidence="11">
    <location>
        <begin position="332"/>
        <end position="359"/>
    </location>
</feature>
<organism evidence="14 15">
    <name type="scientific">Amniculicola lignicola CBS 123094</name>
    <dbReference type="NCBI Taxonomy" id="1392246"/>
    <lineage>
        <taxon>Eukaryota</taxon>
        <taxon>Fungi</taxon>
        <taxon>Dikarya</taxon>
        <taxon>Ascomycota</taxon>
        <taxon>Pezizomycotina</taxon>
        <taxon>Dothideomycetes</taxon>
        <taxon>Pleosporomycetidae</taxon>
        <taxon>Pleosporales</taxon>
        <taxon>Amniculicolaceae</taxon>
        <taxon>Amniculicola</taxon>
    </lineage>
</organism>
<evidence type="ECO:0000256" key="6">
    <source>
        <dbReference type="ARBA" id="ARBA00022927"/>
    </source>
</evidence>
<keyword evidence="15" id="KW-1185">Reference proteome</keyword>
<feature type="region of interest" description="Disordered" evidence="11">
    <location>
        <begin position="1669"/>
        <end position="1824"/>
    </location>
</feature>
<dbReference type="Gene3D" id="1.25.40.1030">
    <property type="match status" value="1"/>
</dbReference>
<proteinExistence type="inferred from homology"/>
<evidence type="ECO:0000256" key="7">
    <source>
        <dbReference type="ARBA" id="ARBA00023006"/>
    </source>
</evidence>
<protein>
    <recommendedName>
        <fullName evidence="10">Protein transport protein sec16</fullName>
    </recommendedName>
</protein>
<evidence type="ECO:0000256" key="4">
    <source>
        <dbReference type="ARBA" id="ARBA00022824"/>
    </source>
</evidence>
<evidence type="ECO:0000256" key="2">
    <source>
        <dbReference type="ARBA" id="ARBA00005927"/>
    </source>
</evidence>
<keyword evidence="5 10" id="KW-0931">ER-Golgi transport</keyword>
<comment type="subcellular location">
    <subcellularLocation>
        <location evidence="1">Endoplasmic reticulum membrane</location>
        <topology evidence="1">Peripheral membrane protein</topology>
        <orientation evidence="1">Cytoplasmic side</orientation>
    </subcellularLocation>
</comment>
<feature type="compositionally biased region" description="Basic and acidic residues" evidence="11">
    <location>
        <begin position="160"/>
        <end position="175"/>
    </location>
</feature>
<dbReference type="GO" id="GO:0006914">
    <property type="term" value="P:autophagy"/>
    <property type="evidence" value="ECO:0007669"/>
    <property type="project" value="UniProtKB-KW"/>
</dbReference>
<dbReference type="GO" id="GO:0070973">
    <property type="term" value="P:protein localization to endoplasmic reticulum exit site"/>
    <property type="evidence" value="ECO:0007669"/>
    <property type="project" value="TreeGrafter"/>
</dbReference>
<keyword evidence="3 10" id="KW-0813">Transport</keyword>
<sequence length="1824" mass="194303">MMDDDGPNFSYAFGGTSAPATQSWNPALRPNHDDAIAAASPPKPSESFSETVLEPAPSSTHLDEDEEEDDDEDDEEEEEEEEEEDDDEEEEEEDVAAVDSNQVASNNTTQHPPQLQSEVNGHGSRTASSKLVQDPQLDELVFGDEHEDVEGASFFASGNAHDHDAADPEAGEEHGANNYEHQGETTLLEDAVAESTRAPLVQDAAPTGDDWGASGEVFDLGGKLQDAPLPTPTADAVGTNVGDQVVGSNAIGGNTGDGIDWGDVDDQDLFGTKSSAGAHIAAEAKAQPEPAADSAWDLALDDDFLEDNSETVAPFELDDDEGFLEDEDELSQPVQDCTEPYQTGSSTMSRYAPQTSQAPQAVPNAFGGSGPQFTDFSQMNQSHKPMVSPNAAYNAYTQPARPVLTSSAESFAAKSKGGYHSPYDLPDDVVTTRKRPAHRQQSIPAAQVAPPPPRSSSHSNVGAPRAPPPSNISTASLSPPSSSHSMQSPMSGMPPTGVPKPPARSPSNNFFEELPITHKPKPPGRYTPQPSTAQVPQMQQAPPHFPSKDRAPSWSSQLRNEVLPDNDNDHLISQLQQPERLPTFPDHPSNLTRTNSLPVPPPVPVTSRYSPAPPTTAPASNARYSPAPPAANARYSPAPPPSQGSQAPTHGRFASEPPMGPPRPPVQPYAPRTSSPLAFHHTAHNDQQHPAPAGPEQQLSNHHTMLSADGMPRIPHRRPLEGVSEMEEQTQLQGAAPLDFTRSDTPPLRSTPSSTVGSPRKTSSYMPHYQSGHPTSAPAPPPRAQSQSPGATMKKPLRAMSYGTDRPASAHNLSSTPSAFGTQAAASSVANIIPHKRQSSLEFQYIAPTDERAGDALERWKGYPIFTWGMGGTVITSFPKQIPRYGGGSSVPMMKCSPGEVRITSIKEASPLPEEISKFPGPLKSKAKKKDVSAWLTRKTEALESHLKTPGVDQSLEVEAFKRLEEKVLLYKVIQILVDNDGHLEYNATAEASVRKVLSLDVDDTSNSDGSFATAADLVGLTRSNTVAVQAEPIDPKAVEDLRMMLTKGDREKAVWHAVDRRLWAHAMLLSSTLNKDIWKQVVQEFVRKEVKKIGRNNEALAVLYEIFAGNWEDCVDELVPASARAGFQMMSTDGAGAPQNALQGLDKWRETLSLILNNRSEGDAAALISLGKLLAGYGRVEASHICFIFARAAAYHGGADDPLSDIVLLGADHKLNPFEMGMDMEPILLTEVYEFALALSAPNGSHVIPHLQSYKLIHAYSLAENGYRSDAQAYCDSIAASMKSTTKSSPYYNAAFVSQLDDLSKRLSQSPKDGSSSWISKPSMANVSNSLFSKFTNFVAGDEEETAPAHPAGNGAGPFAKIASNSPTISPSPSGANLYGAYQNYGGAPAPSGPAASKYAPSNSYAPRTSLDQSHGRYEPQGRPSMESLDGSGSMRSPSFSGPYTPSQAQFSPPEQRTQGKAASYSPLRSDGLAPSYGGTPYQSTHPSEERQPSYGGYEPLQSNLDEQPQSHESPSYGGYGPPSISYEAPTGGYEAPTGGYEPPTGGYEPPSDSYNPDQQEDSPTKSPKKKKSFMDDDDDDDMISRAAALKNNKSDADRLADEAFRKVAEADAARDKASDKKAGGSGWFGGWFKKDPNAPTSGPIKAKLGEENSFYYDPELKKWVNKKAGATEATKPMATPPPPKSGPPSRSVSGNVAAANHALGTPMPPSSLPNAMSAPPTRAPTSNPQRSSSMPPPMHGGPPSRASTPGMPSDSEGKAPPLQRPTLGSGLGLGGSGPPSRPSTGLSNSSSIDDLLGAPTARKGASKKGKRGGRYIDVMAKP</sequence>
<dbReference type="Proteomes" id="UP000799779">
    <property type="component" value="Unassembled WGS sequence"/>
</dbReference>
<keyword evidence="8 10" id="KW-0472">Membrane</keyword>
<dbReference type="GO" id="GO:0007030">
    <property type="term" value="P:Golgi organization"/>
    <property type="evidence" value="ECO:0007669"/>
    <property type="project" value="TreeGrafter"/>
</dbReference>
<feature type="compositionally biased region" description="Basic residues" evidence="11">
    <location>
        <begin position="1806"/>
        <end position="1815"/>
    </location>
</feature>
<evidence type="ECO:0000256" key="10">
    <source>
        <dbReference type="RuleBase" id="RU364101"/>
    </source>
</evidence>
<dbReference type="Pfam" id="PF12932">
    <property type="entry name" value="Sec16"/>
    <property type="match status" value="1"/>
</dbReference>
<evidence type="ECO:0000256" key="3">
    <source>
        <dbReference type="ARBA" id="ARBA00022448"/>
    </source>
</evidence>
<dbReference type="CDD" id="cd09233">
    <property type="entry name" value="ACE1-Sec16-like"/>
    <property type="match status" value="1"/>
</dbReference>
<evidence type="ECO:0000256" key="1">
    <source>
        <dbReference type="ARBA" id="ARBA00004397"/>
    </source>
</evidence>
<feature type="region of interest" description="Disordered" evidence="11">
    <location>
        <begin position="327"/>
        <end position="390"/>
    </location>
</feature>
<feature type="compositionally biased region" description="Acidic residues" evidence="11">
    <location>
        <begin position="63"/>
        <end position="96"/>
    </location>
</feature>
<feature type="region of interest" description="Disordered" evidence="11">
    <location>
        <begin position="407"/>
        <end position="792"/>
    </location>
</feature>
<dbReference type="InterPro" id="IPR024340">
    <property type="entry name" value="Sec16_CCD"/>
</dbReference>
<dbReference type="GO" id="GO:0012507">
    <property type="term" value="C:ER to Golgi transport vesicle membrane"/>
    <property type="evidence" value="ECO:0007669"/>
    <property type="project" value="TreeGrafter"/>
</dbReference>
<feature type="region of interest" description="Disordered" evidence="11">
    <location>
        <begin position="1610"/>
        <end position="1647"/>
    </location>
</feature>
<feature type="compositionally biased region" description="Polar residues" evidence="11">
    <location>
        <begin position="1502"/>
        <end position="1515"/>
    </location>
</feature>
<feature type="region of interest" description="Disordered" evidence="11">
    <location>
        <begin position="1346"/>
        <end position="1371"/>
    </location>
</feature>
<evidence type="ECO:0000259" key="13">
    <source>
        <dbReference type="Pfam" id="PF12932"/>
    </source>
</evidence>
<feature type="compositionally biased region" description="Polar residues" evidence="11">
    <location>
        <begin position="1435"/>
        <end position="1462"/>
    </location>
</feature>
<dbReference type="OrthoDB" id="8918678at2759"/>
<dbReference type="InterPro" id="IPR024298">
    <property type="entry name" value="Sec16_Sec23-bd"/>
</dbReference>
<feature type="compositionally biased region" description="Polar residues" evidence="11">
    <location>
        <begin position="528"/>
        <end position="540"/>
    </location>
</feature>
<gene>
    <name evidence="14" type="ORF">P154DRAFT_525006</name>
</gene>
<feature type="compositionally biased region" description="Polar residues" evidence="11">
    <location>
        <begin position="99"/>
        <end position="131"/>
    </location>
</feature>
<dbReference type="GO" id="GO:0070971">
    <property type="term" value="C:endoplasmic reticulum exit site"/>
    <property type="evidence" value="ECO:0007669"/>
    <property type="project" value="TreeGrafter"/>
</dbReference>
<keyword evidence="7 10" id="KW-0072">Autophagy</keyword>
<keyword evidence="6 10" id="KW-0653">Protein transport</keyword>
<feature type="region of interest" description="Disordered" evidence="11">
    <location>
        <begin position="202"/>
        <end position="241"/>
    </location>
</feature>
<feature type="compositionally biased region" description="Low complexity" evidence="11">
    <location>
        <begin position="471"/>
        <end position="495"/>
    </location>
</feature>
<dbReference type="GO" id="GO:0016192">
    <property type="term" value="P:vesicle-mediated transport"/>
    <property type="evidence" value="ECO:0007669"/>
    <property type="project" value="UniProtKB-KW"/>
</dbReference>
<evidence type="ECO:0000259" key="12">
    <source>
        <dbReference type="Pfam" id="PF12931"/>
    </source>
</evidence>
<dbReference type="EMBL" id="ML977616">
    <property type="protein sequence ID" value="KAF1997194.1"/>
    <property type="molecule type" value="Genomic_DNA"/>
</dbReference>
<dbReference type="FunFam" id="1.25.40.1030:FF:000008">
    <property type="entry name" value="Protein transport protein sec16"/>
    <property type="match status" value="1"/>
</dbReference>
<accession>A0A6A5W8L9</accession>
<evidence type="ECO:0000256" key="11">
    <source>
        <dbReference type="SAM" id="MobiDB-lite"/>
    </source>
</evidence>
<feature type="compositionally biased region" description="Low complexity" evidence="11">
    <location>
        <begin position="1538"/>
        <end position="1552"/>
    </location>
</feature>
<evidence type="ECO:0000313" key="14">
    <source>
        <dbReference type="EMBL" id="KAF1997194.1"/>
    </source>
</evidence>
<name>A0A6A5W8L9_9PLEO</name>
<reference evidence="14" key="1">
    <citation type="journal article" date="2020" name="Stud. Mycol.">
        <title>101 Dothideomycetes genomes: a test case for predicting lifestyles and emergence of pathogens.</title>
        <authorList>
            <person name="Haridas S."/>
            <person name="Albert R."/>
            <person name="Binder M."/>
            <person name="Bloem J."/>
            <person name="Labutti K."/>
            <person name="Salamov A."/>
            <person name="Andreopoulos B."/>
            <person name="Baker S."/>
            <person name="Barry K."/>
            <person name="Bills G."/>
            <person name="Bluhm B."/>
            <person name="Cannon C."/>
            <person name="Castanera R."/>
            <person name="Culley D."/>
            <person name="Daum C."/>
            <person name="Ezra D."/>
            <person name="Gonzalez J."/>
            <person name="Henrissat B."/>
            <person name="Kuo A."/>
            <person name="Liang C."/>
            <person name="Lipzen A."/>
            <person name="Lutzoni F."/>
            <person name="Magnuson J."/>
            <person name="Mondo S."/>
            <person name="Nolan M."/>
            <person name="Ohm R."/>
            <person name="Pangilinan J."/>
            <person name="Park H.-J."/>
            <person name="Ramirez L."/>
            <person name="Alfaro M."/>
            <person name="Sun H."/>
            <person name="Tritt A."/>
            <person name="Yoshinaga Y."/>
            <person name="Zwiers L.-H."/>
            <person name="Turgeon B."/>
            <person name="Goodwin S."/>
            <person name="Spatafora J."/>
            <person name="Crous P."/>
            <person name="Grigoriev I."/>
        </authorList>
    </citation>
    <scope>NUCLEOTIDE SEQUENCE</scope>
    <source>
        <strain evidence="14">CBS 123094</strain>
    </source>
</reference>
<feature type="region of interest" description="Disordered" evidence="11">
    <location>
        <begin position="1"/>
        <end position="186"/>
    </location>
</feature>